<proteinExistence type="predicted"/>
<evidence type="ECO:0000313" key="1">
    <source>
        <dbReference type="EMBL" id="TQM39284.1"/>
    </source>
</evidence>
<dbReference type="AlphaFoldDB" id="A0A543FZV5"/>
<dbReference type="Proteomes" id="UP000320773">
    <property type="component" value="Unassembled WGS sequence"/>
</dbReference>
<protein>
    <recommendedName>
        <fullName evidence="3">Lipoprotein</fullName>
    </recommendedName>
</protein>
<evidence type="ECO:0008006" key="3">
    <source>
        <dbReference type="Google" id="ProtNLM"/>
    </source>
</evidence>
<dbReference type="EMBL" id="VFPJ01000001">
    <property type="protein sequence ID" value="TQM39284.1"/>
    <property type="molecule type" value="Genomic_DNA"/>
</dbReference>
<sequence>MMKSILNYLIITIIILLSSCKPSEKVLKNISCSGNVILQYDKIKQSDKSKQIANKDLKAFTVYFLDKYKDSIQGYVNNKLCYVKYLNMNGNSDSMNEYFGYNYSKDVKMPVLKIVSKTKNTCFDLDIDINYKIIYVYLSDEGNWIVRFSNVSYLY</sequence>
<gene>
    <name evidence="1" type="ORF">BC670_0060</name>
</gene>
<name>A0A543FZV5_9FLAO</name>
<evidence type="ECO:0000313" key="2">
    <source>
        <dbReference type="Proteomes" id="UP000320773"/>
    </source>
</evidence>
<accession>A0A543FZV5</accession>
<dbReference type="RefSeq" id="WP_089081625.1">
    <property type="nucleotide sequence ID" value="NZ_VFPJ01000001.1"/>
</dbReference>
<organism evidence="1 2">
    <name type="scientific">Flavobacterium branchiophilum</name>
    <dbReference type="NCBI Taxonomy" id="55197"/>
    <lineage>
        <taxon>Bacteria</taxon>
        <taxon>Pseudomonadati</taxon>
        <taxon>Bacteroidota</taxon>
        <taxon>Flavobacteriia</taxon>
        <taxon>Flavobacteriales</taxon>
        <taxon>Flavobacteriaceae</taxon>
        <taxon>Flavobacterium</taxon>
    </lineage>
</organism>
<reference evidence="1 2" key="1">
    <citation type="submission" date="2019-06" db="EMBL/GenBank/DDBJ databases">
        <title>Genomic Encyclopedia of Archaeal and Bacterial Type Strains, Phase II (KMG-II): from individual species to whole genera.</title>
        <authorList>
            <person name="Goeker M."/>
        </authorList>
    </citation>
    <scope>NUCLEOTIDE SEQUENCE [LARGE SCALE GENOMIC DNA]</scope>
    <source>
        <strain evidence="1 2">DSM 24789</strain>
    </source>
</reference>
<dbReference type="PROSITE" id="PS51257">
    <property type="entry name" value="PROKAR_LIPOPROTEIN"/>
    <property type="match status" value="1"/>
</dbReference>
<comment type="caution">
    <text evidence="1">The sequence shown here is derived from an EMBL/GenBank/DDBJ whole genome shotgun (WGS) entry which is preliminary data.</text>
</comment>